<dbReference type="RefSeq" id="WP_011192123.1">
    <property type="nucleotide sequence ID" value="NZ_CCBI010000094.1"/>
</dbReference>
<dbReference type="EMBL" id="CP033713">
    <property type="protein sequence ID" value="AYW93627.1"/>
    <property type="molecule type" value="Genomic_DNA"/>
</dbReference>
<evidence type="ECO:0000313" key="2">
    <source>
        <dbReference type="Proteomes" id="UP000268669"/>
    </source>
</evidence>
<keyword evidence="2" id="KW-1185">Reference proteome</keyword>
<reference evidence="1" key="1">
    <citation type="submission" date="2018-11" db="EMBL/GenBank/DDBJ databases">
        <title>FDA dAtabase for Regulatory Grade micrObial Sequences (FDA-ARGOS): Supporting development and validation of Infectious Disease Dx tests.</title>
        <authorList>
            <person name="Bliska J."/>
            <person name="Cleland M.-M."/>
            <person name="Tallon L."/>
            <person name="Sadzewicz L."/>
            <person name="Zhao X."/>
            <person name="Vavikolanu K."/>
            <person name="Mehta A."/>
            <person name="Aluvathingal J."/>
            <person name="Nadendla S."/>
            <person name="Yan Y."/>
            <person name="Sichtig H."/>
        </authorList>
    </citation>
    <scope>NUCLEOTIDE SEQUENCE [LARGE SCALE GENOMIC DNA]</scope>
    <source>
        <strain evidence="1">FDAARGOS_581</strain>
    </source>
</reference>
<protein>
    <submittedName>
        <fullName evidence="1">Uncharacterized protein</fullName>
    </submittedName>
</protein>
<evidence type="ECO:0000313" key="1">
    <source>
        <dbReference type="EMBL" id="AYW93627.1"/>
    </source>
</evidence>
<organism evidence="1 2">
    <name type="scientific">Yersinia pseudotuberculosis</name>
    <dbReference type="NCBI Taxonomy" id="633"/>
    <lineage>
        <taxon>Bacteria</taxon>
        <taxon>Pseudomonadati</taxon>
        <taxon>Pseudomonadota</taxon>
        <taxon>Gammaproteobacteria</taxon>
        <taxon>Enterobacterales</taxon>
        <taxon>Yersiniaceae</taxon>
        <taxon>Yersinia</taxon>
    </lineage>
</organism>
<name>A0ABM7AMC8_YERPU</name>
<proteinExistence type="predicted"/>
<dbReference type="GeneID" id="49786349"/>
<accession>A0ABM7AMC8</accession>
<sequence>MSNYINIARRIAKIILSPDSAIGLMHGVLSVPKDLGYLVYGYLDTDSRYLRETEHIRMAKAIRYGILQNHNFVKTIETVLGIFNKYVPKEKQESIYSRSMFSLAGRTAANSYIFGKMASIIAQRTAFLVTLQGGAAGNILLIGGMAERSVYTSRSLQRKNPEIYYALYPRNYDLLYFLIEPALEPFVEALQVRRNHGDAAFNKIIDMVENELKTKRAA</sequence>
<dbReference type="Proteomes" id="UP000268669">
    <property type="component" value="Chromosome"/>
</dbReference>
<gene>
    <name evidence="1" type="ORF">EGX47_21425</name>
</gene>